<dbReference type="InterPro" id="IPR027486">
    <property type="entry name" value="Ribosomal_uS10_dom"/>
</dbReference>
<evidence type="ECO:0000256" key="3">
    <source>
        <dbReference type="ARBA" id="ARBA00023274"/>
    </source>
</evidence>
<organism evidence="9 10">
    <name type="scientific">Gomphillus americanus</name>
    <dbReference type="NCBI Taxonomy" id="1940652"/>
    <lineage>
        <taxon>Eukaryota</taxon>
        <taxon>Fungi</taxon>
        <taxon>Dikarya</taxon>
        <taxon>Ascomycota</taxon>
        <taxon>Pezizomycotina</taxon>
        <taxon>Lecanoromycetes</taxon>
        <taxon>OSLEUM clade</taxon>
        <taxon>Ostropomycetidae</taxon>
        <taxon>Ostropales</taxon>
        <taxon>Graphidaceae</taxon>
        <taxon>Gomphilloideae</taxon>
        <taxon>Gomphillus</taxon>
    </lineage>
</organism>
<evidence type="ECO:0000259" key="8">
    <source>
        <dbReference type="SMART" id="SM01403"/>
    </source>
</evidence>
<dbReference type="GO" id="GO:0005840">
    <property type="term" value="C:ribosome"/>
    <property type="evidence" value="ECO:0007669"/>
    <property type="project" value="UniProtKB-KW"/>
</dbReference>
<feature type="compositionally biased region" description="Low complexity" evidence="7">
    <location>
        <begin position="321"/>
        <end position="334"/>
    </location>
</feature>
<dbReference type="Gene3D" id="3.30.70.600">
    <property type="entry name" value="Ribosomal protein S10 domain"/>
    <property type="match status" value="1"/>
</dbReference>
<dbReference type="GO" id="GO:0006412">
    <property type="term" value="P:translation"/>
    <property type="evidence" value="ECO:0007669"/>
    <property type="project" value="InterPro"/>
</dbReference>
<dbReference type="InterPro" id="IPR036838">
    <property type="entry name" value="Ribosomal_uS10_dom_sf"/>
</dbReference>
<dbReference type="GO" id="GO:1990904">
    <property type="term" value="C:ribonucleoprotein complex"/>
    <property type="evidence" value="ECO:0007669"/>
    <property type="project" value="UniProtKB-KW"/>
</dbReference>
<evidence type="ECO:0000313" key="10">
    <source>
        <dbReference type="Proteomes" id="UP000664169"/>
    </source>
</evidence>
<evidence type="ECO:0000256" key="1">
    <source>
        <dbReference type="ARBA" id="ARBA00007102"/>
    </source>
</evidence>
<reference evidence="9" key="1">
    <citation type="submission" date="2021-03" db="EMBL/GenBank/DDBJ databases">
        <authorList>
            <person name="Tagirdzhanova G."/>
        </authorList>
    </citation>
    <scope>NUCLEOTIDE SEQUENCE</scope>
</reference>
<evidence type="ECO:0000256" key="4">
    <source>
        <dbReference type="ARBA" id="ARBA00035261"/>
    </source>
</evidence>
<dbReference type="SMART" id="SM01403">
    <property type="entry name" value="Ribosomal_S10"/>
    <property type="match status" value="1"/>
</dbReference>
<evidence type="ECO:0000256" key="7">
    <source>
        <dbReference type="SAM" id="MobiDB-lite"/>
    </source>
</evidence>
<comment type="caution">
    <text evidence="9">The sequence shown here is derived from an EMBL/GenBank/DDBJ whole genome shotgun (WGS) entry which is preliminary data.</text>
</comment>
<dbReference type="PANTHER" id="PTHR11700">
    <property type="entry name" value="30S RIBOSOMAL PROTEIN S10 FAMILY MEMBER"/>
    <property type="match status" value="1"/>
</dbReference>
<dbReference type="SUPFAM" id="SSF54999">
    <property type="entry name" value="Ribosomal protein S10"/>
    <property type="match status" value="1"/>
</dbReference>
<dbReference type="AlphaFoldDB" id="A0A8H3FQH4"/>
<dbReference type="Pfam" id="PF00338">
    <property type="entry name" value="Ribosomal_S10"/>
    <property type="match status" value="1"/>
</dbReference>
<sequence length="497" mass="54648">MTHGSRGVGALSRNLQSRWSAPAIHITRSSRRCMAIAADSNPLARHDGLPDSMKIQSITNEVETDPDEIRPPRAVQLAYLRPLKRKAQHRIPTCNLQLRSYSVRNLEFFTTFALRAAYFLNLPAAGPVPLPKLVERWTVPKGHFVHKKSQENFERITLRRLIQIQDGHPETVQMWLAYLRKRSYYGVGMKANVWSFEKLGLGKEMDIVADSGESFEQRWTSQFSSQVTPEVQAGDDAWMQKDESESGETVLLEDLKDGSSEKNHTSVAKQIDEILAQIEQEAKAAVPQNSPEPSDPIQTASAATASSQTDEAEESFADLDQSTNATQTSQNQQTVNESISLSEPPMTEEVAADLASSSEAPISQETPTISESEPTTINPIPAQKSQISQEMKAVDQPSTDPTIPAPAMSKEGPKAAKKSTSKQTSGNTSKRSTKTPSKSASQNEETEPPNPSDIDTIKDVYTPEEADPSIKPQTEKAKEAENEDAQQPLGNMPKTPS</sequence>
<dbReference type="Proteomes" id="UP000664169">
    <property type="component" value="Unassembled WGS sequence"/>
</dbReference>
<accession>A0A8H3FQH4</accession>
<evidence type="ECO:0000256" key="6">
    <source>
        <dbReference type="ARBA" id="ARBA00078476"/>
    </source>
</evidence>
<protein>
    <recommendedName>
        <fullName evidence="4">Small ribosomal subunit protein uS10m</fullName>
    </recommendedName>
    <alternativeName>
        <fullName evidence="5">37S ribosomal protein S10, mitochondrial</fullName>
    </alternativeName>
    <alternativeName>
        <fullName evidence="6">Mitochondrial ribosomal small subunit protein 10</fullName>
    </alternativeName>
</protein>
<dbReference type="HAMAP" id="MF_00508">
    <property type="entry name" value="Ribosomal_uS10"/>
    <property type="match status" value="1"/>
</dbReference>
<gene>
    <name evidence="9" type="ORF">GOMPHAMPRED_003871</name>
</gene>
<feature type="compositionally biased region" description="Low complexity" evidence="7">
    <location>
        <begin position="362"/>
        <end position="377"/>
    </location>
</feature>
<feature type="compositionally biased region" description="Low complexity" evidence="7">
    <location>
        <begin position="298"/>
        <end position="309"/>
    </location>
</feature>
<feature type="region of interest" description="Disordered" evidence="7">
    <location>
        <begin position="282"/>
        <end position="497"/>
    </location>
</feature>
<evidence type="ECO:0000256" key="5">
    <source>
        <dbReference type="ARBA" id="ARBA00042916"/>
    </source>
</evidence>
<keyword evidence="10" id="KW-1185">Reference proteome</keyword>
<dbReference type="GO" id="GO:0003735">
    <property type="term" value="F:structural constituent of ribosome"/>
    <property type="evidence" value="ECO:0007669"/>
    <property type="project" value="InterPro"/>
</dbReference>
<dbReference type="EMBL" id="CAJPDQ010000023">
    <property type="protein sequence ID" value="CAF9925371.1"/>
    <property type="molecule type" value="Genomic_DNA"/>
</dbReference>
<keyword evidence="3" id="KW-0687">Ribonucleoprotein</keyword>
<evidence type="ECO:0000313" key="9">
    <source>
        <dbReference type="EMBL" id="CAF9925371.1"/>
    </source>
</evidence>
<feature type="domain" description="Small ribosomal subunit protein uS10" evidence="8">
    <location>
        <begin position="95"/>
        <end position="192"/>
    </location>
</feature>
<keyword evidence="2" id="KW-0689">Ribosomal protein</keyword>
<dbReference type="InterPro" id="IPR001848">
    <property type="entry name" value="Ribosomal_uS10"/>
</dbReference>
<dbReference type="FunFam" id="3.30.70.600:FF:000003">
    <property type="entry name" value="30S ribosomal protein S10"/>
    <property type="match status" value="1"/>
</dbReference>
<evidence type="ECO:0000256" key="2">
    <source>
        <dbReference type="ARBA" id="ARBA00022980"/>
    </source>
</evidence>
<comment type="similarity">
    <text evidence="1">Belongs to the universal ribosomal protein uS10 family.</text>
</comment>
<proteinExistence type="inferred from homology"/>
<name>A0A8H3FQH4_9LECA</name>
<feature type="compositionally biased region" description="Low complexity" evidence="7">
    <location>
        <begin position="421"/>
        <end position="441"/>
    </location>
</feature>
<dbReference type="OrthoDB" id="366214at2759"/>